<evidence type="ECO:0000313" key="1">
    <source>
        <dbReference type="EMBL" id="KAI6093335.1"/>
    </source>
</evidence>
<evidence type="ECO:0000313" key="2">
    <source>
        <dbReference type="Proteomes" id="UP001497680"/>
    </source>
</evidence>
<protein>
    <submittedName>
        <fullName evidence="1">Uncharacterized protein</fullName>
    </submittedName>
</protein>
<sequence length="716" mass="81574">MNNPNIRKRRPYGHGDAPAVPTHQDPSYSFSASAPLSRSEDFSAQQLHILRQAASVLDCHINELLALHHRSPHLQQYQTSPSIYSVPSKRQRLSTDMASSSPEKSSPPALSGQDNPERSRAPEAPASGFAQGSRIVQYLSNMPFCAPCTTCEPQVYAPVPATSPYPYAPARQYFDERPPSPGSVPAPPVMPNYPLLQPNRPMAMQPTTSGESMVYPENMAGQQYFSQPELHHGLPIPASSHGMGPQTYGPSTLRQDSVNESVFPQQVDRTPLVNKQPRELDIVQPHQRPPAARRGPFKSNDDRQKTAETRRIGSCIRCRMQRIRCEINPMDKQGACLTCLNLKPTNMKMWKMPCLRYKITDVKLFKPGNVKGYEWTRRWVEGIPDDISQWASSETRRVRVTEGYTEQTVELRVRQFIPQDGDRLDRSWVYNGSRKKVTIPPYAIVNLEEAKRTYDNYIKRSLPECCKKVLAGKDRLLLLTYGTAIKISNDASTNPKESALLRKALQLWVAIRLTTKSTIIVGEETLGMSRDIMDETSPLRGCIPLPPVMGAQIELILIHQIQASLRREMLETLQSMTQANQKQTWFTTYLITFILLHNVALLCQHDAGYARKHGIKSRFAREEMVREYQMGANILLGYFHYINKGTYPFSAECKDKELRGMEGLDESRMRIIQFTKSTAERYKQHWEKIRQSGDYENDFYYISQLYEENWTPQSTI</sequence>
<dbReference type="Proteomes" id="UP001497680">
    <property type="component" value="Unassembled WGS sequence"/>
</dbReference>
<gene>
    <name evidence="1" type="ORF">F4821DRAFT_79302</name>
</gene>
<reference evidence="1 2" key="1">
    <citation type="journal article" date="2022" name="New Phytol.">
        <title>Ecological generalism drives hyperdiversity of secondary metabolite gene clusters in xylarialean endophytes.</title>
        <authorList>
            <person name="Franco M.E.E."/>
            <person name="Wisecaver J.H."/>
            <person name="Arnold A.E."/>
            <person name="Ju Y.M."/>
            <person name="Slot J.C."/>
            <person name="Ahrendt S."/>
            <person name="Moore L.P."/>
            <person name="Eastman K.E."/>
            <person name="Scott K."/>
            <person name="Konkel Z."/>
            <person name="Mondo S.J."/>
            <person name="Kuo A."/>
            <person name="Hayes R.D."/>
            <person name="Haridas S."/>
            <person name="Andreopoulos B."/>
            <person name="Riley R."/>
            <person name="LaButti K."/>
            <person name="Pangilinan J."/>
            <person name="Lipzen A."/>
            <person name="Amirebrahimi M."/>
            <person name="Yan J."/>
            <person name="Adam C."/>
            <person name="Keymanesh K."/>
            <person name="Ng V."/>
            <person name="Louie K."/>
            <person name="Northen T."/>
            <person name="Drula E."/>
            <person name="Henrissat B."/>
            <person name="Hsieh H.M."/>
            <person name="Youens-Clark K."/>
            <person name="Lutzoni F."/>
            <person name="Miadlikowska J."/>
            <person name="Eastwood D.C."/>
            <person name="Hamelin R.C."/>
            <person name="Grigoriev I.V."/>
            <person name="U'Ren J.M."/>
        </authorList>
    </citation>
    <scope>NUCLEOTIDE SEQUENCE [LARGE SCALE GENOMIC DNA]</scope>
    <source>
        <strain evidence="1 2">ER1909</strain>
    </source>
</reference>
<proteinExistence type="predicted"/>
<comment type="caution">
    <text evidence="1">The sequence shown here is derived from an EMBL/GenBank/DDBJ whole genome shotgun (WGS) entry which is preliminary data.</text>
</comment>
<name>A0ACC0DLA4_9PEZI</name>
<organism evidence="1 2">
    <name type="scientific">Hypoxylon rubiginosum</name>
    <dbReference type="NCBI Taxonomy" id="110542"/>
    <lineage>
        <taxon>Eukaryota</taxon>
        <taxon>Fungi</taxon>
        <taxon>Dikarya</taxon>
        <taxon>Ascomycota</taxon>
        <taxon>Pezizomycotina</taxon>
        <taxon>Sordariomycetes</taxon>
        <taxon>Xylariomycetidae</taxon>
        <taxon>Xylariales</taxon>
        <taxon>Hypoxylaceae</taxon>
        <taxon>Hypoxylon</taxon>
    </lineage>
</organism>
<dbReference type="EMBL" id="MU394281">
    <property type="protein sequence ID" value="KAI6093335.1"/>
    <property type="molecule type" value="Genomic_DNA"/>
</dbReference>
<keyword evidence="2" id="KW-1185">Reference proteome</keyword>
<accession>A0ACC0DLA4</accession>